<evidence type="ECO:0000256" key="1">
    <source>
        <dbReference type="ARBA" id="ARBA00006638"/>
    </source>
</evidence>
<gene>
    <name evidence="7" type="ORF">BU23DRAFT_556735</name>
</gene>
<feature type="region of interest" description="Disordered" evidence="6">
    <location>
        <begin position="252"/>
        <end position="577"/>
    </location>
</feature>
<keyword evidence="2" id="KW-0227">DNA damage</keyword>
<sequence>MPAPGDQYNSVNVTNPFTERVVNGFTAVEIATLQSRLNKQLGPEYISQRPGAGGGRVAYLEGNKAIALANEVFGFNGWSSSLGQVQIDYVDENTQNGKVCLGLSIIVRITLKDGTYHEDIGYGSIENGKGKAASFEKAKKEAATDGLKRALRTFGNVLGNCLYDKAYLKKVQSMKVEPVKFQEDNLHRHPDFGPKVKQEAALVKREPHQTLVKPNSILRTRTDHLGASLSGEFDDEFDGNLFDGVDISESRGEEFSFDSAGPTALNGTNGATPSRNAPAPNGGPLRPPIQKAQNGPLPRGPNAAQQPPQQSNPPNGANRPAIGPPISRAPQTPVQQNGANRPDLNRGRMQPPTVDIHAPPKPQNQNQTNHSSNPQPQNQPLRPTPPQAQQQQVRPAAQAATTPAINPPSNHRPPVGFVTSRAAELFQNPEPPTTLTNLPAFNPNVESPIPKEQRTPGLDHAASRPIKRQEVSAAPPPPPNLGPSAGGAGGGFNRPGAGPRGNSNFVNPHQDANRRIGMPGAGTSPMNRGQYKPPMKRPPLQDVSNQGAGGGGVEPEAKRQRVEAPGAENAGGSVGSA</sequence>
<dbReference type="InterPro" id="IPR041247">
    <property type="entry name" value="Rad52_fam"/>
</dbReference>
<organism evidence="7 8">
    <name type="scientific">Bimuria novae-zelandiae CBS 107.79</name>
    <dbReference type="NCBI Taxonomy" id="1447943"/>
    <lineage>
        <taxon>Eukaryota</taxon>
        <taxon>Fungi</taxon>
        <taxon>Dikarya</taxon>
        <taxon>Ascomycota</taxon>
        <taxon>Pezizomycotina</taxon>
        <taxon>Dothideomycetes</taxon>
        <taxon>Pleosporomycetidae</taxon>
        <taxon>Pleosporales</taxon>
        <taxon>Massarineae</taxon>
        <taxon>Didymosphaeriaceae</taxon>
        <taxon>Bimuria</taxon>
    </lineage>
</organism>
<dbReference type="OrthoDB" id="206565at2759"/>
<dbReference type="InterPro" id="IPR007232">
    <property type="entry name" value="Rad52_Rad59_Rad22"/>
</dbReference>
<feature type="compositionally biased region" description="Low complexity" evidence="6">
    <location>
        <begin position="387"/>
        <end position="404"/>
    </location>
</feature>
<dbReference type="FunFam" id="3.30.390.80:FF:000001">
    <property type="entry name" value="DNA repair protein RAD52 homolog"/>
    <property type="match status" value="1"/>
</dbReference>
<evidence type="ECO:0000256" key="3">
    <source>
        <dbReference type="ARBA" id="ARBA00023172"/>
    </source>
</evidence>
<evidence type="ECO:0000256" key="2">
    <source>
        <dbReference type="ARBA" id="ARBA00022763"/>
    </source>
</evidence>
<dbReference type="InterPro" id="IPR042525">
    <property type="entry name" value="Rad52_Rad59_Rad22_sf"/>
</dbReference>
<dbReference type="GO" id="GO:0045002">
    <property type="term" value="P:double-strand break repair via single-strand annealing"/>
    <property type="evidence" value="ECO:0007669"/>
    <property type="project" value="InterPro"/>
</dbReference>
<dbReference type="Gene3D" id="3.30.390.80">
    <property type="entry name" value="DNA repair protein Rad52/59/22"/>
    <property type="match status" value="1"/>
</dbReference>
<protein>
    <recommendedName>
        <fullName evidence="5">RAD52 homolog</fullName>
    </recommendedName>
</protein>
<evidence type="ECO:0000256" key="5">
    <source>
        <dbReference type="ARBA" id="ARBA00077224"/>
    </source>
</evidence>
<feature type="compositionally biased region" description="Polar residues" evidence="6">
    <location>
        <begin position="363"/>
        <end position="378"/>
    </location>
</feature>
<evidence type="ECO:0000313" key="7">
    <source>
        <dbReference type="EMBL" id="KAF1970524.1"/>
    </source>
</evidence>
<feature type="compositionally biased region" description="Polar residues" evidence="6">
    <location>
        <begin position="265"/>
        <end position="275"/>
    </location>
</feature>
<dbReference type="Proteomes" id="UP000800036">
    <property type="component" value="Unassembled WGS sequence"/>
</dbReference>
<keyword evidence="3" id="KW-0233">DNA recombination</keyword>
<dbReference type="PANTHER" id="PTHR12132">
    <property type="entry name" value="DNA REPAIR AND RECOMBINATION PROTEIN RAD52, RAD59"/>
    <property type="match status" value="1"/>
</dbReference>
<proteinExistence type="inferred from homology"/>
<comment type="similarity">
    <text evidence="1">Belongs to the RAD52 family.</text>
</comment>
<dbReference type="GO" id="GO:0003697">
    <property type="term" value="F:single-stranded DNA binding"/>
    <property type="evidence" value="ECO:0007669"/>
    <property type="project" value="UniProtKB-ARBA"/>
</dbReference>
<feature type="compositionally biased region" description="Gly residues" evidence="6">
    <location>
        <begin position="484"/>
        <end position="493"/>
    </location>
</feature>
<dbReference type="InterPro" id="IPR004585">
    <property type="entry name" value="DNA_recomb/repair_Rad52"/>
</dbReference>
<evidence type="ECO:0000313" key="8">
    <source>
        <dbReference type="Proteomes" id="UP000800036"/>
    </source>
</evidence>
<keyword evidence="4" id="KW-0234">DNA repair</keyword>
<dbReference type="Pfam" id="PF04098">
    <property type="entry name" value="Rad52_Rad22"/>
    <property type="match status" value="1"/>
</dbReference>
<name>A0A6A5V0H9_9PLEO</name>
<dbReference type="GO" id="GO:0006312">
    <property type="term" value="P:mitotic recombination"/>
    <property type="evidence" value="ECO:0007669"/>
    <property type="project" value="TreeGrafter"/>
</dbReference>
<dbReference type="PANTHER" id="PTHR12132:SF1">
    <property type="entry name" value="DNA REPAIR PROTEIN RAD52 HOMOLOG"/>
    <property type="match status" value="1"/>
</dbReference>
<dbReference type="GO" id="GO:0005634">
    <property type="term" value="C:nucleus"/>
    <property type="evidence" value="ECO:0007669"/>
    <property type="project" value="InterPro"/>
</dbReference>
<dbReference type="NCBIfam" id="TIGR00607">
    <property type="entry name" value="rad52"/>
    <property type="match status" value="1"/>
</dbReference>
<dbReference type="SUPFAM" id="SSF54768">
    <property type="entry name" value="dsRNA-binding domain-like"/>
    <property type="match status" value="1"/>
</dbReference>
<feature type="compositionally biased region" description="Low complexity" evidence="6">
    <location>
        <begin position="300"/>
        <end position="318"/>
    </location>
</feature>
<dbReference type="AlphaFoldDB" id="A0A6A5V0H9"/>
<feature type="compositionally biased region" description="Polar residues" evidence="6">
    <location>
        <begin position="329"/>
        <end position="339"/>
    </location>
</feature>
<accession>A0A6A5V0H9</accession>
<evidence type="ECO:0000256" key="4">
    <source>
        <dbReference type="ARBA" id="ARBA00023204"/>
    </source>
</evidence>
<dbReference type="GO" id="GO:0000730">
    <property type="term" value="P:DNA recombinase assembly"/>
    <property type="evidence" value="ECO:0007669"/>
    <property type="project" value="InterPro"/>
</dbReference>
<keyword evidence="8" id="KW-1185">Reference proteome</keyword>
<evidence type="ECO:0000256" key="6">
    <source>
        <dbReference type="SAM" id="MobiDB-lite"/>
    </source>
</evidence>
<reference evidence="7" key="1">
    <citation type="journal article" date="2020" name="Stud. Mycol.">
        <title>101 Dothideomycetes genomes: a test case for predicting lifestyles and emergence of pathogens.</title>
        <authorList>
            <person name="Haridas S."/>
            <person name="Albert R."/>
            <person name="Binder M."/>
            <person name="Bloem J."/>
            <person name="Labutti K."/>
            <person name="Salamov A."/>
            <person name="Andreopoulos B."/>
            <person name="Baker S."/>
            <person name="Barry K."/>
            <person name="Bills G."/>
            <person name="Bluhm B."/>
            <person name="Cannon C."/>
            <person name="Castanera R."/>
            <person name="Culley D."/>
            <person name="Daum C."/>
            <person name="Ezra D."/>
            <person name="Gonzalez J."/>
            <person name="Henrissat B."/>
            <person name="Kuo A."/>
            <person name="Liang C."/>
            <person name="Lipzen A."/>
            <person name="Lutzoni F."/>
            <person name="Magnuson J."/>
            <person name="Mondo S."/>
            <person name="Nolan M."/>
            <person name="Ohm R."/>
            <person name="Pangilinan J."/>
            <person name="Park H.-J."/>
            <person name="Ramirez L."/>
            <person name="Alfaro M."/>
            <person name="Sun H."/>
            <person name="Tritt A."/>
            <person name="Yoshinaga Y."/>
            <person name="Zwiers L.-H."/>
            <person name="Turgeon B."/>
            <person name="Goodwin S."/>
            <person name="Spatafora J."/>
            <person name="Crous P."/>
            <person name="Grigoriev I."/>
        </authorList>
    </citation>
    <scope>NUCLEOTIDE SEQUENCE</scope>
    <source>
        <strain evidence="7">CBS 107.79</strain>
    </source>
</reference>
<dbReference type="EMBL" id="ML976700">
    <property type="protein sequence ID" value="KAF1970524.1"/>
    <property type="molecule type" value="Genomic_DNA"/>
</dbReference>